<evidence type="ECO:0000313" key="1">
    <source>
        <dbReference type="EMBL" id="QIQ02938.1"/>
    </source>
</evidence>
<reference evidence="1 2" key="1">
    <citation type="submission" date="2020-03" db="EMBL/GenBank/DDBJ databases">
        <title>A novel species.</title>
        <authorList>
            <person name="Gao J."/>
        </authorList>
    </citation>
    <scope>NUCLEOTIDE SEQUENCE [LARGE SCALE GENOMIC DNA]</scope>
    <source>
        <strain evidence="1 2">QMT-12</strain>
    </source>
</reference>
<keyword evidence="2" id="KW-1185">Reference proteome</keyword>
<dbReference type="AlphaFoldDB" id="A0A6G9GXE3"/>
<name>A0A6G9GXE3_9ACTN</name>
<evidence type="ECO:0000313" key="2">
    <source>
        <dbReference type="Proteomes" id="UP000501179"/>
    </source>
</evidence>
<organism evidence="1 2">
    <name type="scientific">Streptomyces liangshanensis</name>
    <dbReference type="NCBI Taxonomy" id="2717324"/>
    <lineage>
        <taxon>Bacteria</taxon>
        <taxon>Bacillati</taxon>
        <taxon>Actinomycetota</taxon>
        <taxon>Actinomycetes</taxon>
        <taxon>Kitasatosporales</taxon>
        <taxon>Streptomycetaceae</taxon>
        <taxon>Streptomyces</taxon>
    </lineage>
</organism>
<dbReference type="RefSeq" id="WP_167027873.1">
    <property type="nucleotide sequence ID" value="NZ_CP050177.1"/>
</dbReference>
<sequence length="163" mass="16568">MYEPIRAKSVHTMADADFPHRSREEELDIQLAGHLSALLAVTDELGLVEAGGDIARQIARLRGGEPVRLSPEAVRPAEEGHADAVAGTGADVAGTGAEGAGLAGVGRAELHARALALAGRALVVAASRADTAAAILSAERMDAHTAALAEPPATPGRRLVGAH</sequence>
<accession>A0A6G9GXE3</accession>
<protein>
    <submittedName>
        <fullName evidence="1">Uncharacterized protein</fullName>
    </submittedName>
</protein>
<dbReference type="EMBL" id="CP050177">
    <property type="protein sequence ID" value="QIQ02938.1"/>
    <property type="molecule type" value="Genomic_DNA"/>
</dbReference>
<dbReference type="KEGG" id="slia:HA039_11885"/>
<proteinExistence type="predicted"/>
<gene>
    <name evidence="1" type="ORF">HA039_11885</name>
</gene>
<dbReference type="Proteomes" id="UP000501179">
    <property type="component" value="Chromosome"/>
</dbReference>